<dbReference type="GO" id="GO:0043565">
    <property type="term" value="F:sequence-specific DNA binding"/>
    <property type="evidence" value="ECO:0007669"/>
    <property type="project" value="InterPro"/>
</dbReference>
<keyword evidence="6" id="KW-1185">Reference proteome</keyword>
<dbReference type="PANTHER" id="PTHR43280:SF32">
    <property type="entry name" value="TRANSCRIPTIONAL REGULATORY PROTEIN"/>
    <property type="match status" value="1"/>
</dbReference>
<keyword evidence="3" id="KW-0804">Transcription</keyword>
<keyword evidence="2" id="KW-0238">DNA-binding</keyword>
<dbReference type="GO" id="GO:0003700">
    <property type="term" value="F:DNA-binding transcription factor activity"/>
    <property type="evidence" value="ECO:0007669"/>
    <property type="project" value="InterPro"/>
</dbReference>
<dbReference type="AlphaFoldDB" id="A0A1M7JSP0"/>
<gene>
    <name evidence="5" type="ORF">SAMN05444266_1094</name>
</gene>
<reference evidence="5 6" key="1">
    <citation type="submission" date="2016-11" db="EMBL/GenBank/DDBJ databases">
        <authorList>
            <person name="Jaros S."/>
            <person name="Januszkiewicz K."/>
            <person name="Wedrychowicz H."/>
        </authorList>
    </citation>
    <scope>NUCLEOTIDE SEQUENCE [LARGE SCALE GENOMIC DNA]</scope>
    <source>
        <strain evidence="5 6">DSM 27406</strain>
    </source>
</reference>
<dbReference type="Proteomes" id="UP000184420">
    <property type="component" value="Unassembled WGS sequence"/>
</dbReference>
<evidence type="ECO:0000313" key="5">
    <source>
        <dbReference type="EMBL" id="SHM55915.1"/>
    </source>
</evidence>
<organism evidence="5 6">
    <name type="scientific">Chitinophaga jiangningensis</name>
    <dbReference type="NCBI Taxonomy" id="1419482"/>
    <lineage>
        <taxon>Bacteria</taxon>
        <taxon>Pseudomonadati</taxon>
        <taxon>Bacteroidota</taxon>
        <taxon>Chitinophagia</taxon>
        <taxon>Chitinophagales</taxon>
        <taxon>Chitinophagaceae</taxon>
        <taxon>Chitinophaga</taxon>
    </lineage>
</organism>
<sequence>MEQPNFSSNSLYDLYQHLNLPLQFIDPTTGFSIFNLRDVGFELPYQSASYRPNFFSFLFVKDGQGKYKIDEHTFDVQPHSVYFTNPSNYRTFGWERIEDIFLITFDETFLKKYISPQIFEEFPFLLTETVRPRVVTDSFYEEVAAVYLLINDHYRRESAVKYKVIGHLLAVLLLKIKAYFWEDYNPIYEGNRSSQIVIAFKKMLEKHYRDLNAGTVETVYRVQDYASAQQLHPNYLSNVIKIKTGKPIATWIAEKSTAEAKSMLLNGHLSIKEIAYKLGFMEPAHFSTFFKKHTGSTPVQYRKEHHL</sequence>
<dbReference type="PANTHER" id="PTHR43280">
    <property type="entry name" value="ARAC-FAMILY TRANSCRIPTIONAL REGULATOR"/>
    <property type="match status" value="1"/>
</dbReference>
<dbReference type="PRINTS" id="PR00032">
    <property type="entry name" value="HTHARAC"/>
</dbReference>
<dbReference type="InterPro" id="IPR018060">
    <property type="entry name" value="HTH_AraC"/>
</dbReference>
<dbReference type="Pfam" id="PF12833">
    <property type="entry name" value="HTH_18"/>
    <property type="match status" value="1"/>
</dbReference>
<evidence type="ECO:0000256" key="3">
    <source>
        <dbReference type="ARBA" id="ARBA00023163"/>
    </source>
</evidence>
<proteinExistence type="predicted"/>
<protein>
    <submittedName>
        <fullName evidence="5">Transcriptional regulator, AraC family</fullName>
    </submittedName>
</protein>
<dbReference type="SUPFAM" id="SSF46689">
    <property type="entry name" value="Homeodomain-like"/>
    <property type="match status" value="1"/>
</dbReference>
<accession>A0A1M7JSP0</accession>
<dbReference type="PROSITE" id="PS01124">
    <property type="entry name" value="HTH_ARAC_FAMILY_2"/>
    <property type="match status" value="1"/>
</dbReference>
<evidence type="ECO:0000256" key="2">
    <source>
        <dbReference type="ARBA" id="ARBA00023125"/>
    </source>
</evidence>
<dbReference type="InterPro" id="IPR020449">
    <property type="entry name" value="Tscrpt_reg_AraC-type_HTH"/>
</dbReference>
<name>A0A1M7JSP0_9BACT</name>
<dbReference type="InterPro" id="IPR009057">
    <property type="entry name" value="Homeodomain-like_sf"/>
</dbReference>
<dbReference type="Gene3D" id="1.10.10.60">
    <property type="entry name" value="Homeodomain-like"/>
    <property type="match status" value="1"/>
</dbReference>
<keyword evidence="1" id="KW-0805">Transcription regulation</keyword>
<dbReference type="EMBL" id="FRBL01000009">
    <property type="protein sequence ID" value="SHM55915.1"/>
    <property type="molecule type" value="Genomic_DNA"/>
</dbReference>
<evidence type="ECO:0000256" key="1">
    <source>
        <dbReference type="ARBA" id="ARBA00023015"/>
    </source>
</evidence>
<evidence type="ECO:0000313" key="6">
    <source>
        <dbReference type="Proteomes" id="UP000184420"/>
    </source>
</evidence>
<evidence type="ECO:0000259" key="4">
    <source>
        <dbReference type="PROSITE" id="PS01124"/>
    </source>
</evidence>
<feature type="domain" description="HTH araC/xylS-type" evidence="4">
    <location>
        <begin position="201"/>
        <end position="304"/>
    </location>
</feature>
<dbReference type="RefSeq" id="WP_073085359.1">
    <property type="nucleotide sequence ID" value="NZ_FRBL01000009.1"/>
</dbReference>
<dbReference type="OrthoDB" id="646090at2"/>
<dbReference type="SMART" id="SM00342">
    <property type="entry name" value="HTH_ARAC"/>
    <property type="match status" value="1"/>
</dbReference>
<dbReference type="STRING" id="1419482.SAMN05444266_1094"/>